<protein>
    <recommendedName>
        <fullName evidence="1">Bacterial spore germination immunoglobulin-like domain-containing protein</fullName>
    </recommendedName>
</protein>
<evidence type="ECO:0000259" key="1">
    <source>
        <dbReference type="Pfam" id="PF10648"/>
    </source>
</evidence>
<proteinExistence type="predicted"/>
<accession>A0A1F8F539</accession>
<dbReference type="AlphaFoldDB" id="A0A1F8F539"/>
<dbReference type="InterPro" id="IPR018911">
    <property type="entry name" value="Gmad2_Ig-like_dom"/>
</dbReference>
<dbReference type="EMBL" id="MGJN01000007">
    <property type="protein sequence ID" value="OGN07369.1"/>
    <property type="molecule type" value="Genomic_DNA"/>
</dbReference>
<sequence>MKKILILVIIVLVTSIGFYFLKNKDITKPENPIASKGDLIVVDSPRIGDRITSPLIIRGKARGPWYFEATFPVVLTNWDGLIIAQHYAQAQSEWMTTEFVPFETKLEFESPVFPGADKDHFSRRGTLILKKDNPSGLPEHDDALEFEVFFE</sequence>
<evidence type="ECO:0000313" key="3">
    <source>
        <dbReference type="Proteomes" id="UP000176834"/>
    </source>
</evidence>
<feature type="domain" description="Bacterial spore germination immunoglobulin-like" evidence="1">
    <location>
        <begin position="40"/>
        <end position="114"/>
    </location>
</feature>
<organism evidence="2 3">
    <name type="scientific">Candidatus Yanofskybacteria bacterium RIFCSPHIGHO2_02_FULL_38_22b</name>
    <dbReference type="NCBI Taxonomy" id="1802673"/>
    <lineage>
        <taxon>Bacteria</taxon>
        <taxon>Candidatus Yanofskyibacteriota</taxon>
    </lineage>
</organism>
<dbReference type="Pfam" id="PF10648">
    <property type="entry name" value="Gmad2"/>
    <property type="match status" value="1"/>
</dbReference>
<evidence type="ECO:0000313" key="2">
    <source>
        <dbReference type="EMBL" id="OGN07369.1"/>
    </source>
</evidence>
<name>A0A1F8F539_9BACT</name>
<reference evidence="2 3" key="1">
    <citation type="journal article" date="2016" name="Nat. Commun.">
        <title>Thousands of microbial genomes shed light on interconnected biogeochemical processes in an aquifer system.</title>
        <authorList>
            <person name="Anantharaman K."/>
            <person name="Brown C.T."/>
            <person name="Hug L.A."/>
            <person name="Sharon I."/>
            <person name="Castelle C.J."/>
            <person name="Probst A.J."/>
            <person name="Thomas B.C."/>
            <person name="Singh A."/>
            <person name="Wilkins M.J."/>
            <person name="Karaoz U."/>
            <person name="Brodie E.L."/>
            <person name="Williams K.H."/>
            <person name="Hubbard S.S."/>
            <person name="Banfield J.F."/>
        </authorList>
    </citation>
    <scope>NUCLEOTIDE SEQUENCE [LARGE SCALE GENOMIC DNA]</scope>
</reference>
<gene>
    <name evidence="2" type="ORF">A3B86_01295</name>
</gene>
<dbReference type="Proteomes" id="UP000176834">
    <property type="component" value="Unassembled WGS sequence"/>
</dbReference>
<comment type="caution">
    <text evidence="2">The sequence shown here is derived from an EMBL/GenBank/DDBJ whole genome shotgun (WGS) entry which is preliminary data.</text>
</comment>